<accession>A0A4U5V759</accession>
<gene>
    <name evidence="2" type="ORF">D9C73_017890</name>
</gene>
<dbReference type="AlphaFoldDB" id="A0A4U5V759"/>
<keyword evidence="3" id="KW-1185">Reference proteome</keyword>
<protein>
    <submittedName>
        <fullName evidence="2">Uncharacterized protein</fullName>
    </submittedName>
</protein>
<feature type="region of interest" description="Disordered" evidence="1">
    <location>
        <begin position="40"/>
        <end position="84"/>
    </location>
</feature>
<dbReference type="Proteomes" id="UP000298787">
    <property type="component" value="Chromosome 15"/>
</dbReference>
<proteinExistence type="predicted"/>
<reference evidence="2 3" key="1">
    <citation type="submission" date="2019-01" db="EMBL/GenBank/DDBJ databases">
        <title>Genome Assembly of Collichthys lucidus.</title>
        <authorList>
            <person name="Cai M."/>
            <person name="Xiao S."/>
        </authorList>
    </citation>
    <scope>NUCLEOTIDE SEQUENCE [LARGE SCALE GENOMIC DNA]</scope>
    <source>
        <strain evidence="2">JT15FE1705JMU</strain>
        <tissue evidence="2">Muscle</tissue>
    </source>
</reference>
<organism evidence="2 3">
    <name type="scientific">Collichthys lucidus</name>
    <name type="common">Big head croaker</name>
    <name type="synonym">Sciaena lucida</name>
    <dbReference type="NCBI Taxonomy" id="240159"/>
    <lineage>
        <taxon>Eukaryota</taxon>
        <taxon>Metazoa</taxon>
        <taxon>Chordata</taxon>
        <taxon>Craniata</taxon>
        <taxon>Vertebrata</taxon>
        <taxon>Euteleostomi</taxon>
        <taxon>Actinopterygii</taxon>
        <taxon>Neopterygii</taxon>
        <taxon>Teleostei</taxon>
        <taxon>Neoteleostei</taxon>
        <taxon>Acanthomorphata</taxon>
        <taxon>Eupercaria</taxon>
        <taxon>Sciaenidae</taxon>
        <taxon>Collichthys</taxon>
    </lineage>
</organism>
<sequence>MERRRERRVLVKGCSRGKGGVMVVVVVVVWRREPRVTWLQSRSESRGGGSSSSSHELDRYSAEQPGEDVPNCSGTKETSLFIKD</sequence>
<name>A0A4U5V759_COLLU</name>
<evidence type="ECO:0000313" key="3">
    <source>
        <dbReference type="Proteomes" id="UP000298787"/>
    </source>
</evidence>
<evidence type="ECO:0000256" key="1">
    <source>
        <dbReference type="SAM" id="MobiDB-lite"/>
    </source>
</evidence>
<evidence type="ECO:0000313" key="2">
    <source>
        <dbReference type="EMBL" id="TKS83777.1"/>
    </source>
</evidence>
<dbReference type="EMBL" id="CM014092">
    <property type="protein sequence ID" value="TKS83777.1"/>
    <property type="molecule type" value="Genomic_DNA"/>
</dbReference>